<feature type="domain" description="FtsX extracellular" evidence="13">
    <location>
        <begin position="64"/>
        <end position="154"/>
    </location>
</feature>
<proteinExistence type="inferred from homology"/>
<comment type="subcellular location">
    <subcellularLocation>
        <location evidence="1">Cell membrane</location>
        <topology evidence="1">Multi-pass membrane protein</topology>
    </subcellularLocation>
</comment>
<dbReference type="InterPro" id="IPR040690">
    <property type="entry name" value="FtsX_ECD"/>
</dbReference>
<keyword evidence="7 11" id="KW-1133">Transmembrane helix</keyword>
<organism evidence="14 15">
    <name type="scientific">Chondromyces crocatus</name>
    <dbReference type="NCBI Taxonomy" id="52"/>
    <lineage>
        <taxon>Bacteria</taxon>
        <taxon>Pseudomonadati</taxon>
        <taxon>Myxococcota</taxon>
        <taxon>Polyangia</taxon>
        <taxon>Polyangiales</taxon>
        <taxon>Polyangiaceae</taxon>
        <taxon>Chondromyces</taxon>
    </lineage>
</organism>
<dbReference type="Pfam" id="PF02687">
    <property type="entry name" value="FtsX"/>
    <property type="match status" value="1"/>
</dbReference>
<reference evidence="14 15" key="1">
    <citation type="submission" date="2015-07" db="EMBL/GenBank/DDBJ databases">
        <title>Genome analysis of myxobacterium Chondromyces crocatus Cm c5 reveals a high potential for natural compound synthesis and the genetic basis for the loss of fruiting body formation.</title>
        <authorList>
            <person name="Zaburannyi N."/>
            <person name="Bunk B."/>
            <person name="Maier J."/>
            <person name="Overmann J."/>
            <person name="Mueller R."/>
        </authorList>
    </citation>
    <scope>NUCLEOTIDE SEQUENCE [LARGE SCALE GENOMIC DNA]</scope>
    <source>
        <strain evidence="14 15">Cm c5</strain>
    </source>
</reference>
<keyword evidence="9 10" id="KW-0131">Cell cycle</keyword>
<evidence type="ECO:0000256" key="6">
    <source>
        <dbReference type="ARBA" id="ARBA00022692"/>
    </source>
</evidence>
<keyword evidence="4 10" id="KW-1003">Cell membrane</keyword>
<dbReference type="PANTHER" id="PTHR47755:SF1">
    <property type="entry name" value="CELL DIVISION PROTEIN FTSX"/>
    <property type="match status" value="1"/>
</dbReference>
<evidence type="ECO:0000256" key="4">
    <source>
        <dbReference type="ARBA" id="ARBA00022475"/>
    </source>
</evidence>
<evidence type="ECO:0000256" key="11">
    <source>
        <dbReference type="SAM" id="Phobius"/>
    </source>
</evidence>
<feature type="transmembrane region" description="Helical" evidence="11">
    <location>
        <begin position="27"/>
        <end position="52"/>
    </location>
</feature>
<feature type="domain" description="ABC3 transporter permease C-terminal" evidence="12">
    <location>
        <begin position="177"/>
        <end position="295"/>
    </location>
</feature>
<gene>
    <name evidence="14" type="ORF">CMC5_007300</name>
</gene>
<dbReference type="PIRSF" id="PIRSF003097">
    <property type="entry name" value="FtsX"/>
    <property type="match status" value="1"/>
</dbReference>
<keyword evidence="8 10" id="KW-0472">Membrane</keyword>
<dbReference type="Proteomes" id="UP000067626">
    <property type="component" value="Chromosome"/>
</dbReference>
<evidence type="ECO:0000313" key="15">
    <source>
        <dbReference type="Proteomes" id="UP000067626"/>
    </source>
</evidence>
<keyword evidence="6 11" id="KW-0812">Transmembrane</keyword>
<dbReference type="OrthoDB" id="9813411at2"/>
<dbReference type="EMBL" id="CP012159">
    <property type="protein sequence ID" value="AKT36610.1"/>
    <property type="molecule type" value="Genomic_DNA"/>
</dbReference>
<dbReference type="Gene3D" id="3.30.70.3040">
    <property type="match status" value="1"/>
</dbReference>
<name>A0A0K1E6X3_CHOCO</name>
<sequence length="297" mass="31845">MQTAAQEGYGLRLRTWRAGRSDWRVQALSIFSLSVAFVCLAAALLVVTNLAAVRDRWSHAGRATVYLRDEARDTEIADLRSALEGTPGIRQVRQVTAADARREIVTDETDSLLASLPLSAFPASLELGFEDDLSDDELSSIAVKLRALPAVELVETYQRWTDRLSALLNSGVTASVCLALIVLCAVVSVIGSTMRLLLHRRRIEVEVLKLVGATDGFVKRPFILEGATQGAAGAAGAILLLGMLFLIVRGHFDTELISLLGVAPRFLSLPAALGMVGLGGLLGTITALLTLRRMAAI</sequence>
<dbReference type="GO" id="GO:0005886">
    <property type="term" value="C:plasma membrane"/>
    <property type="evidence" value="ECO:0007669"/>
    <property type="project" value="UniProtKB-SubCell"/>
</dbReference>
<evidence type="ECO:0000256" key="1">
    <source>
        <dbReference type="ARBA" id="ARBA00004651"/>
    </source>
</evidence>
<evidence type="ECO:0000256" key="5">
    <source>
        <dbReference type="ARBA" id="ARBA00022618"/>
    </source>
</evidence>
<protein>
    <recommendedName>
        <fullName evidence="3 10">Cell division protein FtsX</fullName>
    </recommendedName>
</protein>
<keyword evidence="15" id="KW-1185">Reference proteome</keyword>
<evidence type="ECO:0000256" key="3">
    <source>
        <dbReference type="ARBA" id="ARBA00021907"/>
    </source>
</evidence>
<dbReference type="GO" id="GO:0051301">
    <property type="term" value="P:cell division"/>
    <property type="evidence" value="ECO:0007669"/>
    <property type="project" value="UniProtKB-KW"/>
</dbReference>
<evidence type="ECO:0000313" key="14">
    <source>
        <dbReference type="EMBL" id="AKT36610.1"/>
    </source>
</evidence>
<dbReference type="KEGG" id="ccro:CMC5_007300"/>
<evidence type="ECO:0000256" key="10">
    <source>
        <dbReference type="PIRNR" id="PIRNR003097"/>
    </source>
</evidence>
<feature type="transmembrane region" description="Helical" evidence="11">
    <location>
        <begin position="230"/>
        <end position="248"/>
    </location>
</feature>
<evidence type="ECO:0000256" key="2">
    <source>
        <dbReference type="ARBA" id="ARBA00007379"/>
    </source>
</evidence>
<evidence type="ECO:0000259" key="13">
    <source>
        <dbReference type="Pfam" id="PF18075"/>
    </source>
</evidence>
<comment type="similarity">
    <text evidence="2 10">Belongs to the ABC-4 integral membrane protein family. FtsX subfamily.</text>
</comment>
<dbReference type="InterPro" id="IPR004513">
    <property type="entry name" value="FtsX"/>
</dbReference>
<dbReference type="PANTHER" id="PTHR47755">
    <property type="entry name" value="CELL DIVISION PROTEIN FTSX"/>
    <property type="match status" value="1"/>
</dbReference>
<dbReference type="Pfam" id="PF18075">
    <property type="entry name" value="FtsX_ECD"/>
    <property type="match status" value="1"/>
</dbReference>
<dbReference type="AlphaFoldDB" id="A0A0K1E6X3"/>
<dbReference type="GO" id="GO:0032153">
    <property type="term" value="C:cell division site"/>
    <property type="evidence" value="ECO:0007669"/>
    <property type="project" value="TreeGrafter"/>
</dbReference>
<evidence type="ECO:0000256" key="8">
    <source>
        <dbReference type="ARBA" id="ARBA00023136"/>
    </source>
</evidence>
<feature type="transmembrane region" description="Helical" evidence="11">
    <location>
        <begin position="268"/>
        <end position="291"/>
    </location>
</feature>
<evidence type="ECO:0000256" key="7">
    <source>
        <dbReference type="ARBA" id="ARBA00022989"/>
    </source>
</evidence>
<evidence type="ECO:0000256" key="9">
    <source>
        <dbReference type="ARBA" id="ARBA00023306"/>
    </source>
</evidence>
<evidence type="ECO:0000259" key="12">
    <source>
        <dbReference type="Pfam" id="PF02687"/>
    </source>
</evidence>
<feature type="transmembrane region" description="Helical" evidence="11">
    <location>
        <begin position="172"/>
        <end position="192"/>
    </location>
</feature>
<dbReference type="InterPro" id="IPR003838">
    <property type="entry name" value="ABC3_permease_C"/>
</dbReference>
<keyword evidence="5 10" id="KW-0132">Cell division</keyword>
<accession>A0A0K1E6X3</accession>
<dbReference type="STRING" id="52.CMC5_007300"/>